<sequence length="369" mass="41257">MSRPPPHNQVSSSASYPPRPSRIPRLCSNGTPSASKLGPDDQFSSFGFLTVSTPTYHSIKTDASLAAKLRAKLHAISPRRPIDTSSRISSQGISQVLESADEDLSSGLSTEIFNTTFPETDQDQDFHSQSTTLIENESPCVPLTFLLSYEERTGATTPSIRSIETTPEKRKKKLLKHPFRVDKLRLFLNRTRIGWSSTIPMLQMSPRVIILDISVQDKKMAITFAVREDISTTKPHDGGKEKMDGIAAVGSTIGEKLRRAKVIALDQSTDEEKKILALEEVLNEVALRGGELEDWLLDEMEDVSTIYGELLGIDDVDLRIGEIMDQDKMKQQELDNPEDLWLFDEERVCVGLKGVNWSDLRDKLKIESQ</sequence>
<organism evidence="2 3">
    <name type="scientific">Orbilia javanica</name>
    <dbReference type="NCBI Taxonomy" id="47235"/>
    <lineage>
        <taxon>Eukaryota</taxon>
        <taxon>Fungi</taxon>
        <taxon>Dikarya</taxon>
        <taxon>Ascomycota</taxon>
        <taxon>Pezizomycotina</taxon>
        <taxon>Orbiliomycetes</taxon>
        <taxon>Orbiliales</taxon>
        <taxon>Orbiliaceae</taxon>
        <taxon>Orbilia</taxon>
    </lineage>
</organism>
<keyword evidence="3" id="KW-1185">Reference proteome</keyword>
<evidence type="ECO:0000313" key="2">
    <source>
        <dbReference type="EMBL" id="KAK6339622.1"/>
    </source>
</evidence>
<protein>
    <submittedName>
        <fullName evidence="2">Uncharacterized protein</fullName>
    </submittedName>
</protein>
<evidence type="ECO:0000313" key="3">
    <source>
        <dbReference type="Proteomes" id="UP001313282"/>
    </source>
</evidence>
<accession>A0AAN8RC97</accession>
<proteinExistence type="predicted"/>
<name>A0AAN8RC97_9PEZI</name>
<dbReference type="Proteomes" id="UP001313282">
    <property type="component" value="Unassembled WGS sequence"/>
</dbReference>
<evidence type="ECO:0000256" key="1">
    <source>
        <dbReference type="SAM" id="MobiDB-lite"/>
    </source>
</evidence>
<dbReference type="AlphaFoldDB" id="A0AAN8RC97"/>
<reference evidence="2 3" key="1">
    <citation type="submission" date="2019-10" db="EMBL/GenBank/DDBJ databases">
        <authorList>
            <person name="Palmer J.M."/>
        </authorList>
    </citation>
    <scope>NUCLEOTIDE SEQUENCE [LARGE SCALE GENOMIC DNA]</scope>
    <source>
        <strain evidence="2 3">TWF718</strain>
    </source>
</reference>
<comment type="caution">
    <text evidence="2">The sequence shown here is derived from an EMBL/GenBank/DDBJ whole genome shotgun (WGS) entry which is preliminary data.</text>
</comment>
<feature type="region of interest" description="Disordered" evidence="1">
    <location>
        <begin position="1"/>
        <end position="39"/>
    </location>
</feature>
<dbReference type="EMBL" id="JAVHNR010000006">
    <property type="protein sequence ID" value="KAK6339622.1"/>
    <property type="molecule type" value="Genomic_DNA"/>
</dbReference>
<gene>
    <name evidence="2" type="ORF">TWF718_009018</name>
</gene>